<protein>
    <submittedName>
        <fullName evidence="1">Uncharacterized protein</fullName>
    </submittedName>
</protein>
<reference evidence="1" key="1">
    <citation type="submission" date="2022-02" db="EMBL/GenBank/DDBJ databases">
        <title>Plant Genome Project.</title>
        <authorList>
            <person name="Zhang R.-G."/>
        </authorList>
    </citation>
    <scope>NUCLEOTIDE SEQUENCE</scope>
    <source>
        <strain evidence="1">AT1</strain>
    </source>
</reference>
<proteinExistence type="predicted"/>
<evidence type="ECO:0000313" key="2">
    <source>
        <dbReference type="Proteomes" id="UP001062846"/>
    </source>
</evidence>
<keyword evidence="2" id="KW-1185">Reference proteome</keyword>
<dbReference type="EMBL" id="CM046398">
    <property type="protein sequence ID" value="KAI8530764.1"/>
    <property type="molecule type" value="Genomic_DNA"/>
</dbReference>
<dbReference type="Proteomes" id="UP001062846">
    <property type="component" value="Chromosome 11"/>
</dbReference>
<evidence type="ECO:0000313" key="1">
    <source>
        <dbReference type="EMBL" id="KAI8530764.1"/>
    </source>
</evidence>
<name>A0ACC0LQX6_RHOML</name>
<accession>A0ACC0LQX6</accession>
<organism evidence="1 2">
    <name type="scientific">Rhododendron molle</name>
    <name type="common">Chinese azalea</name>
    <name type="synonym">Azalea mollis</name>
    <dbReference type="NCBI Taxonomy" id="49168"/>
    <lineage>
        <taxon>Eukaryota</taxon>
        <taxon>Viridiplantae</taxon>
        <taxon>Streptophyta</taxon>
        <taxon>Embryophyta</taxon>
        <taxon>Tracheophyta</taxon>
        <taxon>Spermatophyta</taxon>
        <taxon>Magnoliopsida</taxon>
        <taxon>eudicotyledons</taxon>
        <taxon>Gunneridae</taxon>
        <taxon>Pentapetalae</taxon>
        <taxon>asterids</taxon>
        <taxon>Ericales</taxon>
        <taxon>Ericaceae</taxon>
        <taxon>Ericoideae</taxon>
        <taxon>Rhodoreae</taxon>
        <taxon>Rhododendron</taxon>
    </lineage>
</organism>
<comment type="caution">
    <text evidence="1">The sequence shown here is derived from an EMBL/GenBank/DDBJ whole genome shotgun (WGS) entry which is preliminary data.</text>
</comment>
<sequence>MSSSEEHDFYSDPLHTLLPEEILRLILSKISDPKTLLVSSLISKRIASILSHSESLSVRFPTRISCPGDLFLRLTKLLQIFNGVRALHIELPCSCFLPSSDHTDDVFKWNAKICIGFGIFTFFCSKSVSKIDDEVEAEEEEEEKVDVDDFHIPTEIIGPVLCASSMHHLILLLIWQYPKLDCVELTDSKKHGKLSLRGAELVNLRRPMLLDSQPPQKNVEYFIGGPFGHQKVWYVPKLRLPLSGFVMKEVNLVAFIGDGVANGNAGGADAEDNASLDGGFDQDDVDGIFGEAISEIVTKHRFRATNF</sequence>
<gene>
    <name evidence="1" type="ORF">RHMOL_Rhmol11G0084600</name>
</gene>